<keyword evidence="2" id="KW-1185">Reference proteome</keyword>
<dbReference type="AlphaFoldDB" id="A0A540KH13"/>
<organism evidence="1 2">
    <name type="scientific">Malus baccata</name>
    <name type="common">Siberian crab apple</name>
    <name type="synonym">Pyrus baccata</name>
    <dbReference type="NCBI Taxonomy" id="106549"/>
    <lineage>
        <taxon>Eukaryota</taxon>
        <taxon>Viridiplantae</taxon>
        <taxon>Streptophyta</taxon>
        <taxon>Embryophyta</taxon>
        <taxon>Tracheophyta</taxon>
        <taxon>Spermatophyta</taxon>
        <taxon>Magnoliopsida</taxon>
        <taxon>eudicotyledons</taxon>
        <taxon>Gunneridae</taxon>
        <taxon>Pentapetalae</taxon>
        <taxon>rosids</taxon>
        <taxon>fabids</taxon>
        <taxon>Rosales</taxon>
        <taxon>Rosaceae</taxon>
        <taxon>Amygdaloideae</taxon>
        <taxon>Maleae</taxon>
        <taxon>Malus</taxon>
    </lineage>
</organism>
<evidence type="ECO:0000313" key="1">
    <source>
        <dbReference type="EMBL" id="TQD73481.1"/>
    </source>
</evidence>
<evidence type="ECO:0000313" key="2">
    <source>
        <dbReference type="Proteomes" id="UP000315295"/>
    </source>
</evidence>
<dbReference type="EMBL" id="VIEB01001282">
    <property type="protein sequence ID" value="TQD73481.1"/>
    <property type="molecule type" value="Genomic_DNA"/>
</dbReference>
<protein>
    <submittedName>
        <fullName evidence="1">Uncharacterized protein</fullName>
    </submittedName>
</protein>
<gene>
    <name evidence="1" type="ORF">C1H46_040976</name>
</gene>
<dbReference type="Proteomes" id="UP000315295">
    <property type="component" value="Unassembled WGS sequence"/>
</dbReference>
<sequence length="113" mass="12917">MSRLRQDYEDFCKGKLQEFYEVIVRIVPQSADGCTNIYGTGSVSENQLSGKVKDASVVTHELRLIKEELYDLILQTNKISVELCEPGANIREIHNFSVWFFVPDFVSRLSISL</sequence>
<comment type="caution">
    <text evidence="1">The sequence shown here is derived from an EMBL/GenBank/DDBJ whole genome shotgun (WGS) entry which is preliminary data.</text>
</comment>
<accession>A0A540KH13</accession>
<reference evidence="1 2" key="1">
    <citation type="journal article" date="2019" name="G3 (Bethesda)">
        <title>Sequencing of a Wild Apple (Malus baccata) Genome Unravels the Differences Between Cultivated and Wild Apple Species Regarding Disease Resistance and Cold Tolerance.</title>
        <authorList>
            <person name="Chen X."/>
        </authorList>
    </citation>
    <scope>NUCLEOTIDE SEQUENCE [LARGE SCALE GENOMIC DNA]</scope>
    <source>
        <strain evidence="2">cv. Shandingzi</strain>
        <tissue evidence="1">Leaves</tissue>
    </source>
</reference>
<proteinExistence type="predicted"/>
<name>A0A540KH13_MALBA</name>